<feature type="compositionally biased region" description="Polar residues" evidence="1">
    <location>
        <begin position="64"/>
        <end position="79"/>
    </location>
</feature>
<evidence type="ECO:0000313" key="3">
    <source>
        <dbReference type="EMBL" id="PPQ73807.1"/>
    </source>
</evidence>
<dbReference type="Proteomes" id="UP000284842">
    <property type="component" value="Unassembled WGS sequence"/>
</dbReference>
<feature type="compositionally biased region" description="Polar residues" evidence="1">
    <location>
        <begin position="28"/>
        <end position="42"/>
    </location>
</feature>
<feature type="transmembrane region" description="Helical" evidence="2">
    <location>
        <begin position="797"/>
        <end position="817"/>
    </location>
</feature>
<organism evidence="3 4">
    <name type="scientific">Panaeolus cyanescens</name>
    <dbReference type="NCBI Taxonomy" id="181874"/>
    <lineage>
        <taxon>Eukaryota</taxon>
        <taxon>Fungi</taxon>
        <taxon>Dikarya</taxon>
        <taxon>Basidiomycota</taxon>
        <taxon>Agaricomycotina</taxon>
        <taxon>Agaricomycetes</taxon>
        <taxon>Agaricomycetidae</taxon>
        <taxon>Agaricales</taxon>
        <taxon>Agaricineae</taxon>
        <taxon>Galeropsidaceae</taxon>
        <taxon>Panaeolus</taxon>
    </lineage>
</organism>
<sequence length="821" mass="90780">MSINQESVAAVEPQHNLQKERVRGSNGDGTNTSLEANCTQDAPPSRAVDQVHQSDGVIDRHTDQSGTQLGHHPQQPQTNHQRRRVLSFPLSSNSKSSDCVESFQRPVVIRDDSLNTTQPERKSRRDRALIIPAAGLVQPRCNSLSPRGRVESCLTFDNGPPGLQRPADSQSLDSPTYTSPTRLRSQSPEDFRTLPFTSKGRPLNCVPEESEMDASTIHQQSTSQSTRRGESQRLNQPAGIAYGATSRQHSGHALPNFAITTEPVDYDSDDDSSNTDEEEWILDEELAREGLYRGNYKRLITLYTLVPLSTILTFVFLALLPIVALPEASPSSPPFPYPRYVPYPLPEILTAAALWSLSYLLRDFFYTVPLTCVSFLPTLSHRYPNLNLILVSVISAILQSTSTLVLRQLAIPILLIPYYTTQRFGMVQKSHFPTWHDDAFRRVWWIALGWAAAEAIVGIKQGYESIALYKDVLVSVKKSAGRTETAGAVAGLRGTPSRPMDVREPASNKHLIEGLPHTTSQSRSPKTPVQALFDPDNDIESASYATPTQRNWGRTRALSDGIITGDGDVTPQLPPPPPMQREHSDSLASSVNSVAGYGYGSVYGMEGLTNGAKNLSAAFDPLPRIDSFAGEREPLLLTLSRQRKTESLLGDANSEHGRLLAEDEVERDLQELLALKNREELEEVYGIPVIRIPVFISCLFRINSILSSLAMTLILTAAYMRSTFATYRPTTPPTSSAISFIQYIIPSHPNISSITQTQPENTDDSFLIYAFVSLLTLQSVFGMMHTPWILPCIGVHTFVYVQLVILLALFFGGLGIWEVLT</sequence>
<feature type="transmembrane region" description="Helical" evidence="2">
    <location>
        <begin position="340"/>
        <end position="357"/>
    </location>
</feature>
<keyword evidence="2" id="KW-1133">Transmembrane helix</keyword>
<keyword evidence="2" id="KW-0472">Membrane</keyword>
<dbReference type="AlphaFoldDB" id="A0A409W5N6"/>
<comment type="caution">
    <text evidence="3">The sequence shown here is derived from an EMBL/GenBank/DDBJ whole genome shotgun (WGS) entry which is preliminary data.</text>
</comment>
<protein>
    <submittedName>
        <fullName evidence="3">Uncharacterized protein</fullName>
    </submittedName>
</protein>
<feature type="compositionally biased region" description="Low complexity" evidence="1">
    <location>
        <begin position="215"/>
        <end position="226"/>
    </location>
</feature>
<evidence type="ECO:0000256" key="1">
    <source>
        <dbReference type="SAM" id="MobiDB-lite"/>
    </source>
</evidence>
<dbReference type="STRING" id="181874.A0A409W5N6"/>
<evidence type="ECO:0000313" key="4">
    <source>
        <dbReference type="Proteomes" id="UP000284842"/>
    </source>
</evidence>
<feature type="transmembrane region" description="Helical" evidence="2">
    <location>
        <begin position="300"/>
        <end position="320"/>
    </location>
</feature>
<feature type="transmembrane region" description="Helical" evidence="2">
    <location>
        <begin position="386"/>
        <end position="406"/>
    </location>
</feature>
<keyword evidence="2" id="KW-0812">Transmembrane</keyword>
<evidence type="ECO:0000256" key="2">
    <source>
        <dbReference type="SAM" id="Phobius"/>
    </source>
</evidence>
<proteinExistence type="predicted"/>
<name>A0A409W5N6_9AGAR</name>
<gene>
    <name evidence="3" type="ORF">CVT24_007259</name>
</gene>
<dbReference type="InParanoid" id="A0A409W5N6"/>
<feature type="transmembrane region" description="Helical" evidence="2">
    <location>
        <begin position="766"/>
        <end position="785"/>
    </location>
</feature>
<feature type="region of interest" description="Disordered" evidence="1">
    <location>
        <begin position="1"/>
        <end position="83"/>
    </location>
</feature>
<feature type="region of interest" description="Disordered" evidence="1">
    <location>
        <begin position="152"/>
        <end position="234"/>
    </location>
</feature>
<keyword evidence="4" id="KW-1185">Reference proteome</keyword>
<dbReference type="OrthoDB" id="3364069at2759"/>
<dbReference type="EMBL" id="NHTK01005795">
    <property type="protein sequence ID" value="PPQ73807.1"/>
    <property type="molecule type" value="Genomic_DNA"/>
</dbReference>
<reference evidence="3 4" key="1">
    <citation type="journal article" date="2018" name="Evol. Lett.">
        <title>Horizontal gene cluster transfer increased hallucinogenic mushroom diversity.</title>
        <authorList>
            <person name="Reynolds H.T."/>
            <person name="Vijayakumar V."/>
            <person name="Gluck-Thaler E."/>
            <person name="Korotkin H.B."/>
            <person name="Matheny P.B."/>
            <person name="Slot J.C."/>
        </authorList>
    </citation>
    <scope>NUCLEOTIDE SEQUENCE [LARGE SCALE GENOMIC DNA]</scope>
    <source>
        <strain evidence="3 4">2629</strain>
    </source>
</reference>
<accession>A0A409W5N6</accession>
<feature type="transmembrane region" description="Helical" evidence="2">
    <location>
        <begin position="698"/>
        <end position="720"/>
    </location>
</feature>
<feature type="compositionally biased region" description="Polar residues" evidence="1">
    <location>
        <begin position="167"/>
        <end position="186"/>
    </location>
</feature>